<dbReference type="OrthoDB" id="9809061at2"/>
<keyword evidence="1 5" id="KW-0963">Cytoplasm</keyword>
<accession>A0A1M6HLI1</accession>
<dbReference type="GO" id="GO:0006402">
    <property type="term" value="P:mRNA catabolic process"/>
    <property type="evidence" value="ECO:0007669"/>
    <property type="project" value="InterPro"/>
</dbReference>
<comment type="subcellular location">
    <subcellularLocation>
        <location evidence="5">Cytoplasm</location>
    </subcellularLocation>
</comment>
<evidence type="ECO:0000256" key="2">
    <source>
        <dbReference type="ARBA" id="ARBA00022491"/>
    </source>
</evidence>
<proteinExistence type="inferred from homology"/>
<dbReference type="Pfam" id="PF02599">
    <property type="entry name" value="CsrA"/>
    <property type="match status" value="1"/>
</dbReference>
<dbReference type="GO" id="GO:0045947">
    <property type="term" value="P:negative regulation of translational initiation"/>
    <property type="evidence" value="ECO:0007669"/>
    <property type="project" value="UniProtKB-UniRule"/>
</dbReference>
<dbReference type="NCBIfam" id="TIGR00202">
    <property type="entry name" value="csrA"/>
    <property type="match status" value="1"/>
</dbReference>
<sequence>MLVLTRKSGQRISIGDDIVLHVLEIKGTQVRIGVDAPRGVGVHRFEVYQRIQAENQSAASMDQDVLSGAAGLFEQLNLKKTK</sequence>
<protein>
    <recommendedName>
        <fullName evidence="5">Translational regulator CsrA</fullName>
    </recommendedName>
</protein>
<comment type="function">
    <text evidence="5">A translational regulator that binds mRNA to regulate translation initiation and/or mRNA stability. Usually binds in the 5'-UTR at or near the Shine-Dalgarno sequence preventing ribosome-binding, thus repressing translation. Its main target seems to be the major flagellin gene, while its function is anatagonized by FliW.</text>
</comment>
<keyword evidence="2 5" id="KW-0678">Repressor</keyword>
<dbReference type="Proteomes" id="UP000183994">
    <property type="component" value="Unassembled WGS sequence"/>
</dbReference>
<dbReference type="FunFam" id="2.60.40.4380:FF:000002">
    <property type="entry name" value="Translational regulator CsrA"/>
    <property type="match status" value="1"/>
</dbReference>
<dbReference type="NCBIfam" id="NF002469">
    <property type="entry name" value="PRK01712.1"/>
    <property type="match status" value="1"/>
</dbReference>
<dbReference type="InterPro" id="IPR003751">
    <property type="entry name" value="CsrA"/>
</dbReference>
<evidence type="ECO:0000256" key="4">
    <source>
        <dbReference type="ARBA" id="ARBA00022884"/>
    </source>
</evidence>
<dbReference type="SMR" id="A0A1M6HLI1"/>
<evidence type="ECO:0000256" key="3">
    <source>
        <dbReference type="ARBA" id="ARBA00022845"/>
    </source>
</evidence>
<dbReference type="GO" id="GO:0006109">
    <property type="term" value="P:regulation of carbohydrate metabolic process"/>
    <property type="evidence" value="ECO:0007669"/>
    <property type="project" value="InterPro"/>
</dbReference>
<dbReference type="STRING" id="1121393.SAMN02745216_01257"/>
<dbReference type="InterPro" id="IPR036107">
    <property type="entry name" value="CsrA_sf"/>
</dbReference>
<dbReference type="AlphaFoldDB" id="A0A1M6HLI1"/>
<dbReference type="GO" id="GO:0044781">
    <property type="term" value="P:bacterial-type flagellum organization"/>
    <property type="evidence" value="ECO:0007669"/>
    <property type="project" value="UniProtKB-KW"/>
</dbReference>
<keyword evidence="4 5" id="KW-0694">RNA-binding</keyword>
<dbReference type="PANTHER" id="PTHR34984:SF1">
    <property type="entry name" value="CARBON STORAGE REGULATOR"/>
    <property type="match status" value="1"/>
</dbReference>
<comment type="subunit">
    <text evidence="5">Homodimer; the beta-strands of each monomer intercalate to form a hydrophobic core, while the alpha-helices form wings that extend away from the core.</text>
</comment>
<dbReference type="GO" id="GO:0048027">
    <property type="term" value="F:mRNA 5'-UTR binding"/>
    <property type="evidence" value="ECO:0007669"/>
    <property type="project" value="UniProtKB-UniRule"/>
</dbReference>
<keyword evidence="5" id="KW-1005">Bacterial flagellum biogenesis</keyword>
<dbReference type="PANTHER" id="PTHR34984">
    <property type="entry name" value="CARBON STORAGE REGULATOR"/>
    <property type="match status" value="1"/>
</dbReference>
<gene>
    <name evidence="5" type="primary">csrA</name>
    <name evidence="6" type="ORF">SAMN02745216_01257</name>
</gene>
<dbReference type="RefSeq" id="WP_012610126.1">
    <property type="nucleotide sequence ID" value="NZ_FQZU01000005.1"/>
</dbReference>
<keyword evidence="7" id="KW-1185">Reference proteome</keyword>
<name>A0A1M6HLI1_9BACT</name>
<organism evidence="6 7">
    <name type="scientific">Desulfatibacillum alkenivorans DSM 16219</name>
    <dbReference type="NCBI Taxonomy" id="1121393"/>
    <lineage>
        <taxon>Bacteria</taxon>
        <taxon>Pseudomonadati</taxon>
        <taxon>Thermodesulfobacteriota</taxon>
        <taxon>Desulfobacteria</taxon>
        <taxon>Desulfobacterales</taxon>
        <taxon>Desulfatibacillaceae</taxon>
        <taxon>Desulfatibacillum</taxon>
    </lineage>
</organism>
<dbReference type="GO" id="GO:0005829">
    <property type="term" value="C:cytosol"/>
    <property type="evidence" value="ECO:0007669"/>
    <property type="project" value="TreeGrafter"/>
</dbReference>
<evidence type="ECO:0000256" key="5">
    <source>
        <dbReference type="HAMAP-Rule" id="MF_00167"/>
    </source>
</evidence>
<dbReference type="GO" id="GO:1902208">
    <property type="term" value="P:regulation of bacterial-type flagellum assembly"/>
    <property type="evidence" value="ECO:0007669"/>
    <property type="project" value="UniProtKB-UniRule"/>
</dbReference>
<evidence type="ECO:0000313" key="7">
    <source>
        <dbReference type="Proteomes" id="UP000183994"/>
    </source>
</evidence>
<evidence type="ECO:0000313" key="6">
    <source>
        <dbReference type="EMBL" id="SHJ23041.1"/>
    </source>
</evidence>
<evidence type="ECO:0000256" key="1">
    <source>
        <dbReference type="ARBA" id="ARBA00022490"/>
    </source>
</evidence>
<dbReference type="SUPFAM" id="SSF117130">
    <property type="entry name" value="CsrA-like"/>
    <property type="match status" value="1"/>
</dbReference>
<comment type="similarity">
    <text evidence="5">Belongs to the CsrA/RsmA family.</text>
</comment>
<dbReference type="HAMAP" id="MF_00167">
    <property type="entry name" value="CsrA"/>
    <property type="match status" value="1"/>
</dbReference>
<keyword evidence="3 5" id="KW-0810">Translation regulation</keyword>
<dbReference type="EMBL" id="FQZU01000005">
    <property type="protein sequence ID" value="SHJ23041.1"/>
    <property type="molecule type" value="Genomic_DNA"/>
</dbReference>
<dbReference type="Gene3D" id="2.60.40.4380">
    <property type="entry name" value="Translational regulator CsrA"/>
    <property type="match status" value="1"/>
</dbReference>
<reference evidence="7" key="1">
    <citation type="submission" date="2016-11" db="EMBL/GenBank/DDBJ databases">
        <authorList>
            <person name="Varghese N."/>
            <person name="Submissions S."/>
        </authorList>
    </citation>
    <scope>NUCLEOTIDE SEQUENCE [LARGE SCALE GENOMIC DNA]</scope>
    <source>
        <strain evidence="7">DSM 16219</strain>
    </source>
</reference>